<organism evidence="1 2">
    <name type="scientific">Gracilibacillus salinarum</name>
    <dbReference type="NCBI Taxonomy" id="2932255"/>
    <lineage>
        <taxon>Bacteria</taxon>
        <taxon>Bacillati</taxon>
        <taxon>Bacillota</taxon>
        <taxon>Bacilli</taxon>
        <taxon>Bacillales</taxon>
        <taxon>Bacillaceae</taxon>
        <taxon>Gracilibacillus</taxon>
    </lineage>
</organism>
<keyword evidence="2" id="KW-1185">Reference proteome</keyword>
<evidence type="ECO:0000313" key="2">
    <source>
        <dbReference type="Proteomes" id="UP000831537"/>
    </source>
</evidence>
<dbReference type="RefSeq" id="WP_244741052.1">
    <property type="nucleotide sequence ID" value="NZ_CP095071.1"/>
</dbReference>
<proteinExistence type="predicted"/>
<sequence length="146" mass="16892">MKISQEIRTQLEALNKKEQQQRPPSQRFDAVVKQHSTQLKQAELQKLMSELTAQGKKIARFRSFKDVATYKRMVKRFVKEAVDHGIALKQSHSFLLDGDNRKLMIVEEVDQKLVELSETVLDKEKNSIQILDLIGEIKGLLINLYT</sequence>
<protein>
    <submittedName>
        <fullName evidence="1">YaaR family protein</fullName>
    </submittedName>
</protein>
<name>A0ABY4GHL4_9BACI</name>
<dbReference type="Pfam" id="PF03885">
    <property type="entry name" value="DUF327"/>
    <property type="match status" value="1"/>
</dbReference>
<gene>
    <name evidence="1" type="ORF">MUN87_13860</name>
</gene>
<dbReference type="EMBL" id="CP095071">
    <property type="protein sequence ID" value="UOQ83831.1"/>
    <property type="molecule type" value="Genomic_DNA"/>
</dbReference>
<reference evidence="1 2" key="1">
    <citation type="submission" date="2022-04" db="EMBL/GenBank/DDBJ databases">
        <title>Gracilibacillus sp. isolated from saltern.</title>
        <authorList>
            <person name="Won M."/>
            <person name="Lee C.-M."/>
            <person name="Woen H.-Y."/>
            <person name="Kwon S.-W."/>
        </authorList>
    </citation>
    <scope>NUCLEOTIDE SEQUENCE [LARGE SCALE GENOMIC DNA]</scope>
    <source>
        <strain evidence="1 2">SSPM10-3</strain>
    </source>
</reference>
<dbReference type="Proteomes" id="UP000831537">
    <property type="component" value="Chromosome"/>
</dbReference>
<dbReference type="SUPFAM" id="SSF158397">
    <property type="entry name" value="TM1646-like"/>
    <property type="match status" value="1"/>
</dbReference>
<dbReference type="InterPro" id="IPR005585">
    <property type="entry name" value="DUF327"/>
</dbReference>
<dbReference type="InterPro" id="IPR024042">
    <property type="entry name" value="TM1646-like_dom_sf"/>
</dbReference>
<dbReference type="Gene3D" id="1.20.120.490">
    <property type="entry name" value="Hypothetical protein TM1646-like domain"/>
    <property type="match status" value="1"/>
</dbReference>
<evidence type="ECO:0000313" key="1">
    <source>
        <dbReference type="EMBL" id="UOQ83831.1"/>
    </source>
</evidence>
<accession>A0ABY4GHL4</accession>